<dbReference type="eggNOG" id="KOG0454">
    <property type="taxonomic scope" value="Eukaryota"/>
</dbReference>
<dbReference type="STRING" id="1173701.A0A066XP37"/>
<dbReference type="InterPro" id="IPR011827">
    <property type="entry name" value="LeuD_type2/HacB/DmdB"/>
</dbReference>
<dbReference type="OMA" id="EPAWYIR"/>
<dbReference type="GO" id="GO:0016836">
    <property type="term" value="F:hydro-lyase activity"/>
    <property type="evidence" value="ECO:0007669"/>
    <property type="project" value="InterPro"/>
</dbReference>
<dbReference type="SUPFAM" id="SSF53732">
    <property type="entry name" value="Aconitase iron-sulfur domain"/>
    <property type="match status" value="1"/>
</dbReference>
<dbReference type="GO" id="GO:0170038">
    <property type="term" value="P:proteinogenic amino acid biosynthetic process"/>
    <property type="evidence" value="ECO:0007669"/>
    <property type="project" value="UniProtKB-ARBA"/>
</dbReference>
<keyword evidence="3" id="KW-0408">Iron</keyword>
<evidence type="ECO:0000259" key="7">
    <source>
        <dbReference type="Pfam" id="PF00694"/>
    </source>
</evidence>
<evidence type="ECO:0000313" key="8">
    <source>
        <dbReference type="EMBL" id="KDN70973.1"/>
    </source>
</evidence>
<dbReference type="InterPro" id="IPR050067">
    <property type="entry name" value="IPM_dehydratase_rel_enz"/>
</dbReference>
<name>A0A066XP37_COLSU</name>
<dbReference type="EMBL" id="JMSE01000270">
    <property type="protein sequence ID" value="KDN70973.1"/>
    <property type="molecule type" value="Genomic_DNA"/>
</dbReference>
<dbReference type="InterPro" id="IPR018136">
    <property type="entry name" value="Aconitase_4Fe-4S_BS"/>
</dbReference>
<organism evidence="8 9">
    <name type="scientific">Colletotrichum sublineola</name>
    <name type="common">Sorghum anthracnose fungus</name>
    <dbReference type="NCBI Taxonomy" id="1173701"/>
    <lineage>
        <taxon>Eukaryota</taxon>
        <taxon>Fungi</taxon>
        <taxon>Dikarya</taxon>
        <taxon>Ascomycota</taxon>
        <taxon>Pezizomycotina</taxon>
        <taxon>Sordariomycetes</taxon>
        <taxon>Hypocreomycetidae</taxon>
        <taxon>Glomerellales</taxon>
        <taxon>Glomerellaceae</taxon>
        <taxon>Colletotrichum</taxon>
        <taxon>Colletotrichum graminicola species complex</taxon>
    </lineage>
</organism>
<dbReference type="PROSITE" id="PS01244">
    <property type="entry name" value="ACONITASE_2"/>
    <property type="match status" value="1"/>
</dbReference>
<keyword evidence="5" id="KW-0456">Lyase</keyword>
<keyword evidence="2" id="KW-0479">Metal-binding</keyword>
<dbReference type="CDD" id="cd01577">
    <property type="entry name" value="IPMI_Swivel"/>
    <property type="match status" value="1"/>
</dbReference>
<reference evidence="9" key="1">
    <citation type="journal article" date="2014" name="Genome Announc.">
        <title>Draft genome sequence of Colletotrichum sublineola, a destructive pathogen of cultivated sorghum.</title>
        <authorList>
            <person name="Baroncelli R."/>
            <person name="Sanz-Martin J.M."/>
            <person name="Rech G.E."/>
            <person name="Sukno S.A."/>
            <person name="Thon M.R."/>
        </authorList>
    </citation>
    <scope>NUCLEOTIDE SEQUENCE [LARGE SCALE GENOMIC DNA]</scope>
    <source>
        <strain evidence="9">TX430BB</strain>
    </source>
</reference>
<dbReference type="AlphaFoldDB" id="A0A066XP37"/>
<dbReference type="InterPro" id="IPR001030">
    <property type="entry name" value="Acoase/IPM_deHydtase_lsu_aba"/>
</dbReference>
<dbReference type="GO" id="GO:0170034">
    <property type="term" value="P:L-amino acid biosynthetic process"/>
    <property type="evidence" value="ECO:0007669"/>
    <property type="project" value="UniProtKB-ARBA"/>
</dbReference>
<dbReference type="Gene3D" id="3.30.499.10">
    <property type="entry name" value="Aconitase, domain 3"/>
    <property type="match status" value="2"/>
</dbReference>
<dbReference type="Proteomes" id="UP000027238">
    <property type="component" value="Unassembled WGS sequence"/>
</dbReference>
<comment type="similarity">
    <text evidence="1">Belongs to the aconitase/IPM isomerase family.</text>
</comment>
<dbReference type="SUPFAM" id="SSF52016">
    <property type="entry name" value="LeuD/IlvD-like"/>
    <property type="match status" value="1"/>
</dbReference>
<dbReference type="InterPro" id="IPR033940">
    <property type="entry name" value="IPMI_Swivel"/>
</dbReference>
<protein>
    <submittedName>
        <fullName evidence="8">Putative aconitase</fullName>
    </submittedName>
</protein>
<dbReference type="Pfam" id="PF00694">
    <property type="entry name" value="Aconitase_C"/>
    <property type="match status" value="1"/>
</dbReference>
<dbReference type="Pfam" id="PF00330">
    <property type="entry name" value="Aconitase"/>
    <property type="match status" value="1"/>
</dbReference>
<dbReference type="HOGENOM" id="CLU_006714_3_3_1"/>
<evidence type="ECO:0000256" key="5">
    <source>
        <dbReference type="ARBA" id="ARBA00023239"/>
    </source>
</evidence>
<sequence>MMAVESSPSQFMANVLSALKRIRGVDLDEAKQSYLGEHTSGPLEYGPGLDSSFSNLGQFFRFVHSELRSRDHVAEAEAIAHVAELCATDPELGGLGIVGFVTGAVGWGPESASTGSITNSSVLHKVEFLVDAWLSAVSSREAASRQARPVMRKQLGGTPSNAYPMTLTEKILAHHAFSLPSSRGVKPGDVVRVSLDWVIASEVAWLGMLHSMRSIGQQSQAWRNDRFWLTGDHAVDPRNYHLEKSRMLRREMETAKRNLKMTENQGSNVHAPPQDYKDIPPARLVPKRAEPGMLVVGADSHTCSGGAVSSLSIGLGATDNMIGLATGQTWFKVPESIRVNFTGKPAWHIKGKDVILFILRQLRRNTFAADRVVEFGGSGAEYLSCDARFAICNMCTELGAITGIFVPDKVTRSFLEGRKFKVYKSNSVYFTPDKDAEYAAMFDIDLSRVESAIAIYPSPDDVYPVTDHLGMKFDGCFIGACTTTEEDLVLAALVLEVGLKRGLAIVPGKRLVVPGSRPIARNLRILGLMDIYESAGFEQPSPGCSMCLGMGVDVAEEGSNWLSSQNRNFKNRMGKGSVGHICSAATVAAASFSMTLSDPTELLREVDKSRYNELLEQCKAWRNRKHAAPQRKHAHGDFLNEDVEYVEPALTAGTVQQGEGQLSPKGTTAFETSSGQLDGASVIRGRVFTMGDFVDTDAIIPAPFCSSPTDEALGSHCFEYVCPDFRDHVRQGYTVVVGGKAFGCGSSREEAARALKGIGVKCVIARSFSFIFGRNMPSIGLIGFIITDDEFYRMTNHGADIQIDVQGRCVKVGGKEFGFRLDDMELRLVENQGLAEAFRRHRKDVYDTLCCGKGASVELPSPASLADVSMERRKPEELAW</sequence>
<dbReference type="NCBIfam" id="TIGR02087">
    <property type="entry name" value="LEUD_arch"/>
    <property type="match status" value="1"/>
</dbReference>
<evidence type="ECO:0000313" key="9">
    <source>
        <dbReference type="Proteomes" id="UP000027238"/>
    </source>
</evidence>
<dbReference type="Gene3D" id="3.20.19.10">
    <property type="entry name" value="Aconitase, domain 4"/>
    <property type="match status" value="1"/>
</dbReference>
<evidence type="ECO:0000256" key="1">
    <source>
        <dbReference type="ARBA" id="ARBA00007185"/>
    </source>
</evidence>
<proteinExistence type="inferred from homology"/>
<evidence type="ECO:0000256" key="2">
    <source>
        <dbReference type="ARBA" id="ARBA00022723"/>
    </source>
</evidence>
<gene>
    <name evidence="8" type="ORF">CSUB01_11701</name>
</gene>
<dbReference type="InterPro" id="IPR036008">
    <property type="entry name" value="Aconitase_4Fe-4S_dom"/>
</dbReference>
<dbReference type="OrthoDB" id="419183at2759"/>
<keyword evidence="9" id="KW-1185">Reference proteome</keyword>
<evidence type="ECO:0000256" key="3">
    <source>
        <dbReference type="ARBA" id="ARBA00023004"/>
    </source>
</evidence>
<dbReference type="PRINTS" id="PR00415">
    <property type="entry name" value="ACONITASE"/>
</dbReference>
<keyword evidence="4" id="KW-0411">Iron-sulfur</keyword>
<evidence type="ECO:0000259" key="6">
    <source>
        <dbReference type="Pfam" id="PF00330"/>
    </source>
</evidence>
<dbReference type="PANTHER" id="PTHR43822">
    <property type="entry name" value="HOMOACONITASE, MITOCHONDRIAL-RELATED"/>
    <property type="match status" value="1"/>
</dbReference>
<accession>A0A066XP37</accession>
<dbReference type="PANTHER" id="PTHR43822:SF2">
    <property type="entry name" value="HOMOACONITASE, MITOCHONDRIAL"/>
    <property type="match status" value="1"/>
</dbReference>
<evidence type="ECO:0000256" key="4">
    <source>
        <dbReference type="ARBA" id="ARBA00023014"/>
    </source>
</evidence>
<feature type="domain" description="Aconitase A/isopropylmalate dehydratase small subunit swivel" evidence="7">
    <location>
        <begin position="731"/>
        <end position="782"/>
    </location>
</feature>
<comment type="caution">
    <text evidence="8">The sequence shown here is derived from an EMBL/GenBank/DDBJ whole genome shotgun (WGS) entry which is preliminary data.</text>
</comment>
<feature type="domain" description="Aconitase/3-isopropylmalate dehydratase large subunit alpha/beta/alpha" evidence="6">
    <location>
        <begin position="191"/>
        <end position="592"/>
    </location>
</feature>
<dbReference type="GO" id="GO:0051536">
    <property type="term" value="F:iron-sulfur cluster binding"/>
    <property type="evidence" value="ECO:0007669"/>
    <property type="project" value="UniProtKB-KW"/>
</dbReference>
<dbReference type="InterPro" id="IPR000573">
    <property type="entry name" value="AconitaseA/IPMdHydase_ssu_swvl"/>
</dbReference>
<dbReference type="InterPro" id="IPR015931">
    <property type="entry name" value="Acnase/IPM_dHydase_lsu_aba_1/3"/>
</dbReference>
<dbReference type="InterPro" id="IPR015928">
    <property type="entry name" value="Aconitase/3IPM_dehydase_swvl"/>
</dbReference>
<dbReference type="GO" id="GO:0046872">
    <property type="term" value="F:metal ion binding"/>
    <property type="evidence" value="ECO:0007669"/>
    <property type="project" value="UniProtKB-KW"/>
</dbReference>